<comment type="caution">
    <text evidence="1">The sequence shown here is derived from an EMBL/GenBank/DDBJ whole genome shotgun (WGS) entry which is preliminary data.</text>
</comment>
<reference evidence="1" key="1">
    <citation type="submission" date="2023-07" db="EMBL/GenBank/DDBJ databases">
        <title>Black Yeasts Isolated from many extreme environments.</title>
        <authorList>
            <person name="Coleine C."/>
            <person name="Stajich J.E."/>
            <person name="Selbmann L."/>
        </authorList>
    </citation>
    <scope>NUCLEOTIDE SEQUENCE</scope>
    <source>
        <strain evidence="1">CCFEE 5714</strain>
    </source>
</reference>
<dbReference type="Proteomes" id="UP001281147">
    <property type="component" value="Unassembled WGS sequence"/>
</dbReference>
<gene>
    <name evidence="1" type="ORF">LTR37_021312</name>
</gene>
<evidence type="ECO:0000313" key="1">
    <source>
        <dbReference type="EMBL" id="KAK3680343.1"/>
    </source>
</evidence>
<protein>
    <submittedName>
        <fullName evidence="1">Uncharacterized protein</fullName>
    </submittedName>
</protein>
<proteinExistence type="predicted"/>
<sequence length="347" mass="39468">MTKTEYALAYTECSYEELKRFSKERGLRPYGKKRNAVIHALRQADIRCSFRFLDLPPELRNHIYMYLLVFRTDRSGGQRRTCYPSILATSKQVHQESCPVLYRNATVDVDVRLHSISGPIFHAQVLVNGDPVPPAQPFTPAWSSFLSKVGGVDLSINLGDAHFTQPQIPHMNDTLYELQMLLCGNGCIHELQVDMSSEIHLSDEEYRDLLSPIIVLGARVLSTTFTFDGLPAAVERDVPASSDTMRQILQLETEANLCLQGDASVPRGFKKTCLDIFKLHRIDGPVQDLNDQMHVVRSLHDLQRALDVLEAGMYDIGDKVLENSFREIMENRKKKREQRKSHKAQEV</sequence>
<dbReference type="EMBL" id="JAUTXU010000470">
    <property type="protein sequence ID" value="KAK3680343.1"/>
    <property type="molecule type" value="Genomic_DNA"/>
</dbReference>
<accession>A0ACC3M961</accession>
<evidence type="ECO:0000313" key="2">
    <source>
        <dbReference type="Proteomes" id="UP001281147"/>
    </source>
</evidence>
<organism evidence="1 2">
    <name type="scientific">Vermiconidia calcicola</name>
    <dbReference type="NCBI Taxonomy" id="1690605"/>
    <lineage>
        <taxon>Eukaryota</taxon>
        <taxon>Fungi</taxon>
        <taxon>Dikarya</taxon>
        <taxon>Ascomycota</taxon>
        <taxon>Pezizomycotina</taxon>
        <taxon>Dothideomycetes</taxon>
        <taxon>Dothideomycetidae</taxon>
        <taxon>Mycosphaerellales</taxon>
        <taxon>Extremaceae</taxon>
        <taxon>Vermiconidia</taxon>
    </lineage>
</organism>
<name>A0ACC3M961_9PEZI</name>
<keyword evidence="2" id="KW-1185">Reference proteome</keyword>